<evidence type="ECO:0000256" key="2">
    <source>
        <dbReference type="ARBA" id="ARBA00022729"/>
    </source>
</evidence>
<dbReference type="InterPro" id="IPR031311">
    <property type="entry name" value="CHIT_BIND_RR_consensus"/>
</dbReference>
<dbReference type="InterPro" id="IPR051217">
    <property type="entry name" value="Insect_Cuticle_Struc_Prot"/>
</dbReference>
<feature type="chain" id="PRO_5045742503" evidence="5">
    <location>
        <begin position="20"/>
        <end position="422"/>
    </location>
</feature>
<dbReference type="InterPro" id="IPR000618">
    <property type="entry name" value="Insect_cuticle"/>
</dbReference>
<dbReference type="AlphaFoldDB" id="A0A6J1MU80"/>
<dbReference type="PANTHER" id="PTHR12236">
    <property type="entry name" value="STRUCTURAL CONTITUENT OF CUTICLE"/>
    <property type="match status" value="1"/>
</dbReference>
<dbReference type="GO" id="GO:0031012">
    <property type="term" value="C:extracellular matrix"/>
    <property type="evidence" value="ECO:0007669"/>
    <property type="project" value="TreeGrafter"/>
</dbReference>
<dbReference type="PRINTS" id="PR00947">
    <property type="entry name" value="CUTICLE"/>
</dbReference>
<dbReference type="PROSITE" id="PS00233">
    <property type="entry name" value="CHIT_BIND_RR_1"/>
    <property type="match status" value="1"/>
</dbReference>
<dbReference type="PANTHER" id="PTHR12236:SF98">
    <property type="entry name" value="CUTICULAR PROTEIN 56F"/>
    <property type="match status" value="1"/>
</dbReference>
<dbReference type="OrthoDB" id="6425109at2759"/>
<feature type="compositionally biased region" description="Polar residues" evidence="4">
    <location>
        <begin position="63"/>
        <end position="74"/>
    </location>
</feature>
<protein>
    <submittedName>
        <fullName evidence="7">Pro-resilin isoform X1</fullName>
    </submittedName>
</protein>
<dbReference type="GO" id="GO:0005615">
    <property type="term" value="C:extracellular space"/>
    <property type="evidence" value="ECO:0007669"/>
    <property type="project" value="TreeGrafter"/>
</dbReference>
<dbReference type="KEGG" id="bany:112044779"/>
<dbReference type="PROSITE" id="PS51155">
    <property type="entry name" value="CHIT_BIND_RR_2"/>
    <property type="match status" value="1"/>
</dbReference>
<feature type="compositionally biased region" description="Low complexity" evidence="4">
    <location>
        <begin position="154"/>
        <end position="163"/>
    </location>
</feature>
<dbReference type="GO" id="GO:0042302">
    <property type="term" value="F:structural constituent of cuticle"/>
    <property type="evidence" value="ECO:0007669"/>
    <property type="project" value="UniProtKB-UniRule"/>
</dbReference>
<sequence length="422" mass="42347">MILVWLFSLTVLLVRTTKCEPPVNSYLPPSSGSGGTPSSQYGAPNGGQGRGDQGSQSQFGGNFNPQGNSNSLSTEYGVPGQGSSGFQRDGSRGHQGQSPSQQYGAPNQQGGVGGSGSSFRGRGSAQRPDTSYGTPSTDNYQSGGFSGGSGGRQNQGRQQFGGSPSTSYGTPDFGNDLDNKNQNYRGSGVDDSNGPAKYEFSYEVDDAETGTKFGHSERRDGDVTTGEYNVVLPDGRKQVVEYEADREGYKPQIRYEGSGGGSGSGFGRGSGGGSGSGFGSGRNQGYPRADANAEAFAGSGAGYPQQPGSGQGGRYQQPGFGSGSGAGGYPSNDQGYPGGQGGGYPSGQGGFPSGGQGGYPSGGQGGYPSGQGGRGRGQGGGNYPGSQGGYPSGRPRDGRNGPQGGSEGYPSGGPNGPRGSGY</sequence>
<feature type="signal peptide" evidence="5">
    <location>
        <begin position="1"/>
        <end position="19"/>
    </location>
</feature>
<dbReference type="GeneID" id="112044779"/>
<feature type="compositionally biased region" description="Basic and acidic residues" evidence="4">
    <location>
        <begin position="234"/>
        <end position="249"/>
    </location>
</feature>
<evidence type="ECO:0000256" key="1">
    <source>
        <dbReference type="ARBA" id="ARBA00022460"/>
    </source>
</evidence>
<accession>A0A6J1MU80</accession>
<feature type="compositionally biased region" description="Gly residues" evidence="4">
    <location>
        <begin position="336"/>
        <end position="391"/>
    </location>
</feature>
<feature type="compositionally biased region" description="Polar residues" evidence="4">
    <location>
        <begin position="94"/>
        <end position="109"/>
    </location>
</feature>
<evidence type="ECO:0000313" key="7">
    <source>
        <dbReference type="RefSeq" id="XP_023936502.2"/>
    </source>
</evidence>
<evidence type="ECO:0000256" key="5">
    <source>
        <dbReference type="SAM" id="SignalP"/>
    </source>
</evidence>
<dbReference type="Pfam" id="PF00379">
    <property type="entry name" value="Chitin_bind_4"/>
    <property type="match status" value="1"/>
</dbReference>
<evidence type="ECO:0000313" key="6">
    <source>
        <dbReference type="Proteomes" id="UP001652582"/>
    </source>
</evidence>
<feature type="compositionally biased region" description="Polar residues" evidence="4">
    <location>
        <begin position="127"/>
        <end position="140"/>
    </location>
</feature>
<keyword evidence="2 5" id="KW-0732">Signal</keyword>
<feature type="compositionally biased region" description="Low complexity" evidence="4">
    <location>
        <begin position="302"/>
        <end position="319"/>
    </location>
</feature>
<feature type="compositionally biased region" description="Gly residues" evidence="4">
    <location>
        <begin position="257"/>
        <end position="282"/>
    </location>
</feature>
<feature type="region of interest" description="Disordered" evidence="4">
    <location>
        <begin position="20"/>
        <end position="422"/>
    </location>
</feature>
<proteinExistence type="predicted"/>
<dbReference type="RefSeq" id="XP_023936502.2">
    <property type="nucleotide sequence ID" value="XM_024080734.2"/>
</dbReference>
<reference evidence="7" key="1">
    <citation type="submission" date="2025-08" db="UniProtKB">
        <authorList>
            <consortium name="RefSeq"/>
        </authorList>
    </citation>
    <scope>IDENTIFICATION</scope>
</reference>
<keyword evidence="6" id="KW-1185">Reference proteome</keyword>
<feature type="compositionally biased region" description="Low complexity" evidence="4">
    <location>
        <begin position="28"/>
        <end position="39"/>
    </location>
</feature>
<evidence type="ECO:0000256" key="3">
    <source>
        <dbReference type="PROSITE-ProRule" id="PRU00497"/>
    </source>
</evidence>
<organism evidence="6 7">
    <name type="scientific">Bicyclus anynana</name>
    <name type="common">Squinting bush brown butterfly</name>
    <dbReference type="NCBI Taxonomy" id="110368"/>
    <lineage>
        <taxon>Eukaryota</taxon>
        <taxon>Metazoa</taxon>
        <taxon>Ecdysozoa</taxon>
        <taxon>Arthropoda</taxon>
        <taxon>Hexapoda</taxon>
        <taxon>Insecta</taxon>
        <taxon>Pterygota</taxon>
        <taxon>Neoptera</taxon>
        <taxon>Endopterygota</taxon>
        <taxon>Lepidoptera</taxon>
        <taxon>Glossata</taxon>
        <taxon>Ditrysia</taxon>
        <taxon>Papilionoidea</taxon>
        <taxon>Nymphalidae</taxon>
        <taxon>Satyrinae</taxon>
        <taxon>Satyrini</taxon>
        <taxon>Mycalesina</taxon>
        <taxon>Bicyclus</taxon>
    </lineage>
</organism>
<evidence type="ECO:0000256" key="4">
    <source>
        <dbReference type="SAM" id="MobiDB-lite"/>
    </source>
</evidence>
<gene>
    <name evidence="7" type="primary">LOC112044779</name>
</gene>
<name>A0A6J1MU80_BICAN</name>
<feature type="compositionally biased region" description="Gly residues" evidence="4">
    <location>
        <begin position="144"/>
        <end position="153"/>
    </location>
</feature>
<dbReference type="Proteomes" id="UP001652582">
    <property type="component" value="Chromosome 9"/>
</dbReference>
<feature type="compositionally biased region" description="Gly residues" evidence="4">
    <location>
        <begin position="401"/>
        <end position="422"/>
    </location>
</feature>
<keyword evidence="1 3" id="KW-0193">Cuticle</keyword>